<reference evidence="1" key="1">
    <citation type="submission" date="2021-08" db="EMBL/GenBank/DDBJ databases">
        <title>WGS assembly of Ceratopteris richardii.</title>
        <authorList>
            <person name="Marchant D.B."/>
            <person name="Chen G."/>
            <person name="Jenkins J."/>
            <person name="Shu S."/>
            <person name="Leebens-Mack J."/>
            <person name="Grimwood J."/>
            <person name="Schmutz J."/>
            <person name="Soltis P."/>
            <person name="Soltis D."/>
            <person name="Chen Z.-H."/>
        </authorList>
    </citation>
    <scope>NUCLEOTIDE SEQUENCE</scope>
    <source>
        <strain evidence="1">Whitten #5841</strain>
        <tissue evidence="1">Leaf</tissue>
    </source>
</reference>
<sequence>MLYYREHFLHISDEGFIEIPRYMQTYLPHQLRVCIGQLRVSSHQLEIERGRSKGVPREERWCPVCKTEVESEEHFVIRCPAYVDLRAQFQIEESLQLCMTMGDQQLLGLFLAIAYERRDRSLQPTHQPRVSTQQTITQFFQRAELHQRGPSIGLTVHQATAQRARCRPRMGRYHRPQLYQEDISRIRRAYDHMMEHRCTTTPWVVFLEETL</sequence>
<comment type="caution">
    <text evidence="1">The sequence shown here is derived from an EMBL/GenBank/DDBJ whole genome shotgun (WGS) entry which is preliminary data.</text>
</comment>
<dbReference type="AlphaFoldDB" id="A0A8T2V8P5"/>
<protein>
    <submittedName>
        <fullName evidence="1">Uncharacterized protein</fullName>
    </submittedName>
</protein>
<name>A0A8T2V8P5_CERRI</name>
<gene>
    <name evidence="1" type="ORF">KP509_03G074700</name>
</gene>
<evidence type="ECO:0000313" key="2">
    <source>
        <dbReference type="Proteomes" id="UP000825935"/>
    </source>
</evidence>
<dbReference type="EMBL" id="CM035408">
    <property type="protein sequence ID" value="KAH7442173.1"/>
    <property type="molecule type" value="Genomic_DNA"/>
</dbReference>
<dbReference type="OrthoDB" id="6156930at2759"/>
<accession>A0A8T2V8P5</accession>
<evidence type="ECO:0000313" key="1">
    <source>
        <dbReference type="EMBL" id="KAH7442173.1"/>
    </source>
</evidence>
<dbReference type="Proteomes" id="UP000825935">
    <property type="component" value="Chromosome 3"/>
</dbReference>
<organism evidence="1 2">
    <name type="scientific">Ceratopteris richardii</name>
    <name type="common">Triangle waterfern</name>
    <dbReference type="NCBI Taxonomy" id="49495"/>
    <lineage>
        <taxon>Eukaryota</taxon>
        <taxon>Viridiplantae</taxon>
        <taxon>Streptophyta</taxon>
        <taxon>Embryophyta</taxon>
        <taxon>Tracheophyta</taxon>
        <taxon>Polypodiopsida</taxon>
        <taxon>Polypodiidae</taxon>
        <taxon>Polypodiales</taxon>
        <taxon>Pteridineae</taxon>
        <taxon>Pteridaceae</taxon>
        <taxon>Parkerioideae</taxon>
        <taxon>Ceratopteris</taxon>
    </lineage>
</organism>
<keyword evidence="2" id="KW-1185">Reference proteome</keyword>
<proteinExistence type="predicted"/>